<evidence type="ECO:0000313" key="5">
    <source>
        <dbReference type="EMBL" id="MBB6259815.1"/>
    </source>
</evidence>
<evidence type="ECO:0000313" key="6">
    <source>
        <dbReference type="Proteomes" id="UP000555393"/>
    </source>
</evidence>
<evidence type="ECO:0000256" key="1">
    <source>
        <dbReference type="ARBA" id="ARBA00010996"/>
    </source>
</evidence>
<reference evidence="5 6" key="1">
    <citation type="submission" date="2020-08" db="EMBL/GenBank/DDBJ databases">
        <title>Genomic Encyclopedia of Type Strains, Phase IV (KMG-IV): sequencing the most valuable type-strain genomes for metagenomic binning, comparative biology and taxonomic classification.</title>
        <authorList>
            <person name="Goeker M."/>
        </authorList>
    </citation>
    <scope>NUCLEOTIDE SEQUENCE [LARGE SCALE GENOMIC DNA]</scope>
    <source>
        <strain evidence="5 6">DSM 22336</strain>
    </source>
</reference>
<dbReference type="SUPFAM" id="SSF52833">
    <property type="entry name" value="Thioredoxin-like"/>
    <property type="match status" value="1"/>
</dbReference>
<name>A0A841LP69_9HYPH</name>
<feature type="disulfide bond" description="Redox-active" evidence="4">
    <location>
        <begin position="68"/>
        <end position="72"/>
    </location>
</feature>
<evidence type="ECO:0000256" key="2">
    <source>
        <dbReference type="ARBA" id="ARBA00023008"/>
    </source>
</evidence>
<evidence type="ECO:0000256" key="3">
    <source>
        <dbReference type="PIRSR" id="PIRSR603782-1"/>
    </source>
</evidence>
<keyword evidence="4" id="KW-1015">Disulfide bond</keyword>
<feature type="binding site" evidence="3">
    <location>
        <position position="156"/>
    </location>
    <ligand>
        <name>Cu cation</name>
        <dbReference type="ChEBI" id="CHEBI:23378"/>
    </ligand>
</feature>
<dbReference type="EMBL" id="JACIIU010000001">
    <property type="protein sequence ID" value="MBB6259815.1"/>
    <property type="molecule type" value="Genomic_DNA"/>
</dbReference>
<comment type="caution">
    <text evidence="5">The sequence shown here is derived from an EMBL/GenBank/DDBJ whole genome shotgun (WGS) entry which is preliminary data.</text>
</comment>
<feature type="binding site" evidence="3">
    <location>
        <position position="68"/>
    </location>
    <ligand>
        <name>Cu cation</name>
        <dbReference type="ChEBI" id="CHEBI:23378"/>
    </ligand>
</feature>
<dbReference type="InterPro" id="IPR003782">
    <property type="entry name" value="SCO1/SenC"/>
</dbReference>
<dbReference type="CDD" id="cd02968">
    <property type="entry name" value="SCO"/>
    <property type="match status" value="1"/>
</dbReference>
<dbReference type="InterPro" id="IPR036249">
    <property type="entry name" value="Thioredoxin-like_sf"/>
</dbReference>
<dbReference type="PANTHER" id="PTHR12151">
    <property type="entry name" value="ELECTRON TRANSPORT PROTIN SCO1/SENC FAMILY MEMBER"/>
    <property type="match status" value="1"/>
</dbReference>
<protein>
    <submittedName>
        <fullName evidence="5">Protein SCO1/2</fullName>
    </submittedName>
</protein>
<gene>
    <name evidence="5" type="ORF">FHS77_000323</name>
</gene>
<accession>A0A841LP69</accession>
<dbReference type="RefSeq" id="WP_184219012.1">
    <property type="nucleotide sequence ID" value="NZ_JACIIU010000001.1"/>
</dbReference>
<sequence>MKKLLPLLIIAVVAAIVGVGAYTYIQDKQATSKPFGGPLDLIAMDGSKFTEADLRETPAVIFFGFTHCPDVCPTTLFELDGWLKEMGPDANKIKAYFITVDPERDTQEIMQTYVSNVSDKIIGITGTPEKIAEAVKSYHIYAKKVPGEGDNYNMDHTASLFLLDKGGMFRGTIAYGENPDTALEKLKNLAKRNS</sequence>
<proteinExistence type="inferred from homology"/>
<evidence type="ECO:0000256" key="4">
    <source>
        <dbReference type="PIRSR" id="PIRSR603782-2"/>
    </source>
</evidence>
<feature type="binding site" evidence="3">
    <location>
        <position position="72"/>
    </location>
    <ligand>
        <name>Cu cation</name>
        <dbReference type="ChEBI" id="CHEBI:23378"/>
    </ligand>
</feature>
<keyword evidence="2 3" id="KW-0186">Copper</keyword>
<keyword evidence="3" id="KW-0479">Metal-binding</keyword>
<dbReference type="PANTHER" id="PTHR12151:SF25">
    <property type="entry name" value="LINALOOL DEHYDRATASE_ISOMERASE DOMAIN-CONTAINING PROTEIN"/>
    <property type="match status" value="1"/>
</dbReference>
<keyword evidence="6" id="KW-1185">Reference proteome</keyword>
<comment type="similarity">
    <text evidence="1">Belongs to the SCO1/2 family.</text>
</comment>
<dbReference type="Gene3D" id="3.40.30.10">
    <property type="entry name" value="Glutaredoxin"/>
    <property type="match status" value="1"/>
</dbReference>
<dbReference type="FunFam" id="3.40.30.10:FF:000013">
    <property type="entry name" value="Blast:Protein SCO1 homolog, mitochondrial"/>
    <property type="match status" value="1"/>
</dbReference>
<dbReference type="Proteomes" id="UP000555393">
    <property type="component" value="Unassembled WGS sequence"/>
</dbReference>
<dbReference type="AlphaFoldDB" id="A0A841LP69"/>
<dbReference type="Pfam" id="PF02630">
    <property type="entry name" value="SCO1-SenC"/>
    <property type="match status" value="1"/>
</dbReference>
<dbReference type="GO" id="GO:0046872">
    <property type="term" value="F:metal ion binding"/>
    <property type="evidence" value="ECO:0007669"/>
    <property type="project" value="UniProtKB-KW"/>
</dbReference>
<organism evidence="5 6">
    <name type="scientific">Paenochrobactrum gallinarii</name>
    <dbReference type="NCBI Taxonomy" id="643673"/>
    <lineage>
        <taxon>Bacteria</taxon>
        <taxon>Pseudomonadati</taxon>
        <taxon>Pseudomonadota</taxon>
        <taxon>Alphaproteobacteria</taxon>
        <taxon>Hyphomicrobiales</taxon>
        <taxon>Brucellaceae</taxon>
        <taxon>Paenochrobactrum</taxon>
    </lineage>
</organism>